<evidence type="ECO:0000313" key="3">
    <source>
        <dbReference type="Proteomes" id="UP000024635"/>
    </source>
</evidence>
<evidence type="ECO:0000313" key="2">
    <source>
        <dbReference type="EMBL" id="EYC45251.1"/>
    </source>
</evidence>
<protein>
    <submittedName>
        <fullName evidence="2">Uncharacterized protein</fullName>
    </submittedName>
</protein>
<dbReference type="AlphaFoldDB" id="A0A016X078"/>
<comment type="caution">
    <text evidence="2">The sequence shown here is derived from an EMBL/GenBank/DDBJ whole genome shotgun (WGS) entry which is preliminary data.</text>
</comment>
<proteinExistence type="predicted"/>
<keyword evidence="1" id="KW-0472">Membrane</keyword>
<sequence>MTNEFFIARHCTRTTGFRTQLDETEQWLTGCKELEEMSKWRARHVLACFQEKFSPKLRLMGFFKVLNTNIALITIINIISHATLVFFLKLAFSLDFIPYLYRIPIKMGLLYKMNTIFVLTPQKTFLGKVRAEIFILTF</sequence>
<keyword evidence="1" id="KW-0812">Transmembrane</keyword>
<dbReference type="EMBL" id="JARK01000034">
    <property type="protein sequence ID" value="EYC45251.1"/>
    <property type="molecule type" value="Genomic_DNA"/>
</dbReference>
<keyword evidence="3" id="KW-1185">Reference proteome</keyword>
<organism evidence="2 3">
    <name type="scientific">Ancylostoma ceylanicum</name>
    <dbReference type="NCBI Taxonomy" id="53326"/>
    <lineage>
        <taxon>Eukaryota</taxon>
        <taxon>Metazoa</taxon>
        <taxon>Ecdysozoa</taxon>
        <taxon>Nematoda</taxon>
        <taxon>Chromadorea</taxon>
        <taxon>Rhabditida</taxon>
        <taxon>Rhabditina</taxon>
        <taxon>Rhabditomorpha</taxon>
        <taxon>Strongyloidea</taxon>
        <taxon>Ancylostomatidae</taxon>
        <taxon>Ancylostomatinae</taxon>
        <taxon>Ancylostoma</taxon>
    </lineage>
</organism>
<evidence type="ECO:0000256" key="1">
    <source>
        <dbReference type="SAM" id="Phobius"/>
    </source>
</evidence>
<gene>
    <name evidence="2" type="primary">Acey_s0434.g1397</name>
    <name evidence="2" type="ORF">Y032_0434g1397</name>
</gene>
<accession>A0A016X078</accession>
<dbReference type="Proteomes" id="UP000024635">
    <property type="component" value="Unassembled WGS sequence"/>
</dbReference>
<feature type="transmembrane region" description="Helical" evidence="1">
    <location>
        <begin position="59"/>
        <end position="79"/>
    </location>
</feature>
<name>A0A016X078_9BILA</name>
<reference evidence="3" key="1">
    <citation type="journal article" date="2015" name="Nat. Genet.">
        <title>The genome and transcriptome of the zoonotic hookworm Ancylostoma ceylanicum identify infection-specific gene families.</title>
        <authorList>
            <person name="Schwarz E.M."/>
            <person name="Hu Y."/>
            <person name="Antoshechkin I."/>
            <person name="Miller M.M."/>
            <person name="Sternberg P.W."/>
            <person name="Aroian R.V."/>
        </authorList>
    </citation>
    <scope>NUCLEOTIDE SEQUENCE</scope>
    <source>
        <strain evidence="3">HY135</strain>
    </source>
</reference>
<keyword evidence="1" id="KW-1133">Transmembrane helix</keyword>